<feature type="region of interest" description="Disordered" evidence="1">
    <location>
        <begin position="238"/>
        <end position="284"/>
    </location>
</feature>
<keyword evidence="3" id="KW-1185">Reference proteome</keyword>
<dbReference type="Proteomes" id="UP000053890">
    <property type="component" value="Unassembled WGS sequence"/>
</dbReference>
<accession>A0A194SC36</accession>
<dbReference type="AlphaFoldDB" id="A0A194SC36"/>
<dbReference type="EMBL" id="KQ474073">
    <property type="protein sequence ID" value="KPV78010.1"/>
    <property type="molecule type" value="Genomic_DNA"/>
</dbReference>
<name>A0A194SC36_RHOGW</name>
<feature type="compositionally biased region" description="Acidic residues" evidence="1">
    <location>
        <begin position="564"/>
        <end position="575"/>
    </location>
</feature>
<feature type="compositionally biased region" description="Low complexity" evidence="1">
    <location>
        <begin position="268"/>
        <end position="277"/>
    </location>
</feature>
<gene>
    <name evidence="2" type="ORF">RHOBADRAFT_50533</name>
</gene>
<protein>
    <submittedName>
        <fullName evidence="2">Uncharacterized protein</fullName>
    </submittedName>
</protein>
<feature type="compositionally biased region" description="Pro residues" evidence="1">
    <location>
        <begin position="256"/>
        <end position="267"/>
    </location>
</feature>
<feature type="compositionally biased region" description="Polar residues" evidence="1">
    <location>
        <begin position="172"/>
        <end position="182"/>
    </location>
</feature>
<proteinExistence type="predicted"/>
<feature type="region of interest" description="Disordered" evidence="1">
    <location>
        <begin position="469"/>
        <end position="598"/>
    </location>
</feature>
<feature type="compositionally biased region" description="Polar residues" evidence="1">
    <location>
        <begin position="9"/>
        <end position="18"/>
    </location>
</feature>
<evidence type="ECO:0000256" key="1">
    <source>
        <dbReference type="SAM" id="MobiDB-lite"/>
    </source>
</evidence>
<feature type="compositionally biased region" description="Basic and acidic residues" evidence="1">
    <location>
        <begin position="506"/>
        <end position="539"/>
    </location>
</feature>
<feature type="region of interest" description="Disordered" evidence="1">
    <location>
        <begin position="1"/>
        <end position="77"/>
    </location>
</feature>
<sequence length="598" mass="63663">MVAAPVQHPSRSPQQMVGSSRGPGDELEVGTSRRNGQDQGPGRKRTVVDLTLTDSDDDDHRRDHDEGSDFETLVKASPVLARKPPLKAVLVRRSPAQVPRTGPASLSPYPNPLPLLRPAIEEFDTPIRKRAHSTETPAAQKRVRGPDSSVDEQPRGHDSPAHPPSPPLMPTVTRSVDTSSEPTVKIHAEVSTSAPQEARVDQDGKAVVTSGESAAQQSAAGALSGAVIGPVLAAAPGASKPAPNGVSHLAEVDNPMAPPPVPNPAPSPTRSRNTHTSSSHRRRVEQQLLADRHTCRRPPTPPSLPKFVNPTCLADIVSYTPSLPVILPHVRFDPSSRARSSEPAGSPELGIARASSTTSSASIILAANVSPRRRERTTGFVESSEDYWAHVIPDLPDCPHVGDDIAFLDPVRDERRYRPGLEPSALPLRDVPVELWARELASPVVVGVEASAALMRAAKVPDAWGSEAASELAQREHDARRAARRARRERRAARRAATSDASGSDAEGRDGNERRRGVDRASLHRETETGLQERLRRLDLVLQLDEPGSATDSGASSSTGSSGDGDDDDDDDDDAPGLTGGRGARTRATASNVLSSHG</sequence>
<feature type="compositionally biased region" description="Basic and acidic residues" evidence="1">
    <location>
        <begin position="58"/>
        <end position="67"/>
    </location>
</feature>
<feature type="compositionally biased region" description="Low complexity" evidence="1">
    <location>
        <begin position="540"/>
        <end position="561"/>
    </location>
</feature>
<dbReference type="GeneID" id="28975816"/>
<dbReference type="RefSeq" id="XP_018274059.1">
    <property type="nucleotide sequence ID" value="XM_018415368.1"/>
</dbReference>
<feature type="compositionally biased region" description="Basic residues" evidence="1">
    <location>
        <begin position="482"/>
        <end position="494"/>
    </location>
</feature>
<evidence type="ECO:0000313" key="2">
    <source>
        <dbReference type="EMBL" id="KPV78010.1"/>
    </source>
</evidence>
<feature type="region of interest" description="Disordered" evidence="1">
    <location>
        <begin position="334"/>
        <end position="354"/>
    </location>
</feature>
<reference evidence="2 3" key="1">
    <citation type="journal article" date="2015" name="Front. Microbiol.">
        <title>Genome sequence of the plant growth promoting endophytic yeast Rhodotorula graminis WP1.</title>
        <authorList>
            <person name="Firrincieli A."/>
            <person name="Otillar R."/>
            <person name="Salamov A."/>
            <person name="Schmutz J."/>
            <person name="Khan Z."/>
            <person name="Redman R.S."/>
            <person name="Fleck N.D."/>
            <person name="Lindquist E."/>
            <person name="Grigoriev I.V."/>
            <person name="Doty S.L."/>
        </authorList>
    </citation>
    <scope>NUCLEOTIDE SEQUENCE [LARGE SCALE GENOMIC DNA]</scope>
    <source>
        <strain evidence="2 3">WP1</strain>
    </source>
</reference>
<feature type="region of interest" description="Disordered" evidence="1">
    <location>
        <begin position="92"/>
        <end position="216"/>
    </location>
</feature>
<organism evidence="2 3">
    <name type="scientific">Rhodotorula graminis (strain WP1)</name>
    <dbReference type="NCBI Taxonomy" id="578459"/>
    <lineage>
        <taxon>Eukaryota</taxon>
        <taxon>Fungi</taxon>
        <taxon>Dikarya</taxon>
        <taxon>Basidiomycota</taxon>
        <taxon>Pucciniomycotina</taxon>
        <taxon>Microbotryomycetes</taxon>
        <taxon>Sporidiobolales</taxon>
        <taxon>Sporidiobolaceae</taxon>
        <taxon>Rhodotorula</taxon>
    </lineage>
</organism>
<evidence type="ECO:0000313" key="3">
    <source>
        <dbReference type="Proteomes" id="UP000053890"/>
    </source>
</evidence>